<dbReference type="EMBL" id="LR798271">
    <property type="protein sequence ID" value="CAB5219225.1"/>
    <property type="molecule type" value="Genomic_DNA"/>
</dbReference>
<gene>
    <name evidence="1" type="ORF">UFOVP229_43</name>
</gene>
<name>A0A6J7WR24_9CAUD</name>
<accession>A0A6J7WR24</accession>
<reference evidence="1" key="1">
    <citation type="submission" date="2020-05" db="EMBL/GenBank/DDBJ databases">
        <authorList>
            <person name="Chiriac C."/>
            <person name="Salcher M."/>
            <person name="Ghai R."/>
            <person name="Kavagutti S V."/>
        </authorList>
    </citation>
    <scope>NUCLEOTIDE SEQUENCE</scope>
</reference>
<sequence length="104" mass="12132">MTQYATHYGYSDADPYEVVRIISDKTLEVREMDAVRDESVTLQWDVGGFAGHCVNQRDQRWVITSNPANDVVRIRLSKTGVWKDKHGRRFGLTDKPVKFYDYNF</sequence>
<evidence type="ECO:0000313" key="1">
    <source>
        <dbReference type="EMBL" id="CAB5219225.1"/>
    </source>
</evidence>
<proteinExistence type="predicted"/>
<organism evidence="1">
    <name type="scientific">uncultured Caudovirales phage</name>
    <dbReference type="NCBI Taxonomy" id="2100421"/>
    <lineage>
        <taxon>Viruses</taxon>
        <taxon>Duplodnaviria</taxon>
        <taxon>Heunggongvirae</taxon>
        <taxon>Uroviricota</taxon>
        <taxon>Caudoviricetes</taxon>
        <taxon>Peduoviridae</taxon>
        <taxon>Maltschvirus</taxon>
        <taxon>Maltschvirus maltsch</taxon>
    </lineage>
</organism>
<protein>
    <submittedName>
        <fullName evidence="1">Uncharacterized protein</fullName>
    </submittedName>
</protein>